<dbReference type="AlphaFoldDB" id="A0A915EYX1"/>
<dbReference type="InterPro" id="IPR048325">
    <property type="entry name" value="ZSWIM3_N"/>
</dbReference>
<evidence type="ECO:0000259" key="1">
    <source>
        <dbReference type="Pfam" id="PF21599"/>
    </source>
</evidence>
<sequence length="386" mass="44883">MDASQLFSDLVACRRYPTFDAFQQSLRGFQGVCVQHKFFIIYYIKKSGYVFIKGNSNRFKEGHPLRSTLVYRSVVYFCSSYSGRGNRKYFFAIRHGTDCNAHIKVSGAGGILTVVDWNMVHNHSIQGVNLNSKAIDGETVDRNLTTTLFTNCDGQNDQTELFMTVFPQMWFSVFTEFEEKLREFEHISGTHYNKWKGDKFRTNRKERDTLVYRRLTYACYHYGESRQQENSRNRTPKIGCNSTIVLRAENNILRIVRFDMQHCHAVGPEYVETSPKLSRKRPKNPNIEELPSLPLVPPLEEPYFSRTASTMTRGEKLEIISQHLNRLANFACSHDDAHFYRVLEVVRSIYEGWNEQPFRHRLTSSSHIRMRDSVDTLGGHMDEVPP</sequence>
<dbReference type="Pfam" id="PF21599">
    <property type="entry name" value="ZSWIM3_N"/>
    <property type="match status" value="1"/>
</dbReference>
<proteinExistence type="predicted"/>
<dbReference type="WBParaSite" id="maker-E.canG7_contigs_5479-snap-gene-0.55-mRNA-1">
    <property type="protein sequence ID" value="maker-E.canG7_contigs_5479-snap-gene-0.55-mRNA-1"/>
    <property type="gene ID" value="EcG7_01169"/>
</dbReference>
<keyword evidence="2" id="KW-1185">Reference proteome</keyword>
<evidence type="ECO:0000313" key="2">
    <source>
        <dbReference type="Proteomes" id="UP000887562"/>
    </source>
</evidence>
<name>A0A915EYX1_9CEST</name>
<dbReference type="Proteomes" id="UP000887562">
    <property type="component" value="Unplaced"/>
</dbReference>
<accession>A0A915EYX1</accession>
<organism evidence="2 3">
    <name type="scientific">Echinococcus canadensis</name>
    <dbReference type="NCBI Taxonomy" id="519352"/>
    <lineage>
        <taxon>Eukaryota</taxon>
        <taxon>Metazoa</taxon>
        <taxon>Spiralia</taxon>
        <taxon>Lophotrochozoa</taxon>
        <taxon>Platyhelminthes</taxon>
        <taxon>Cestoda</taxon>
        <taxon>Eucestoda</taxon>
        <taxon>Cyclophyllidea</taxon>
        <taxon>Taeniidae</taxon>
        <taxon>Echinococcus</taxon>
        <taxon>Echinococcus canadensis group</taxon>
    </lineage>
</organism>
<evidence type="ECO:0000313" key="3">
    <source>
        <dbReference type="WBParaSite" id="maker-E.canG7_contigs_5479-snap-gene-0.55-mRNA-1"/>
    </source>
</evidence>
<reference evidence="3" key="1">
    <citation type="submission" date="2022-11" db="UniProtKB">
        <authorList>
            <consortium name="WormBaseParasite"/>
        </authorList>
    </citation>
    <scope>IDENTIFICATION</scope>
</reference>
<protein>
    <submittedName>
        <fullName evidence="3">Transcription factor FAR1</fullName>
    </submittedName>
</protein>
<feature type="domain" description="ZSWIM3 N-terminal" evidence="1">
    <location>
        <begin position="169"/>
        <end position="264"/>
    </location>
</feature>